<sequence>MTQSYRRSINIEAGNEYYFVDMGRRDEINGPGSYPFPNVDAATRFAKSHKARDPEREVIIRYPDGRRWNGKEWV</sequence>
<accession>A0A1C9LYM2</accession>
<dbReference type="EMBL" id="KX579975">
    <property type="protein sequence ID" value="AOQ27993.1"/>
    <property type="molecule type" value="Genomic_DNA"/>
</dbReference>
<organism evidence="1 2">
    <name type="scientific">Mycobacterium phage Mundrea</name>
    <dbReference type="NCBI Taxonomy" id="1897540"/>
    <lineage>
        <taxon>Viruses</taxon>
        <taxon>Duplodnaviria</taxon>
        <taxon>Heunggongvirae</taxon>
        <taxon>Uroviricota</taxon>
        <taxon>Caudoviricetes</taxon>
        <taxon>Backyardiganvirus</taxon>
        <taxon>Backyardiganvirus mundrea</taxon>
    </lineage>
</organism>
<dbReference type="Proteomes" id="UP000224683">
    <property type="component" value="Segment"/>
</dbReference>
<keyword evidence="2" id="KW-1185">Reference proteome</keyword>
<evidence type="ECO:0000313" key="2">
    <source>
        <dbReference type="Proteomes" id="UP000224683"/>
    </source>
</evidence>
<name>A0A1C9LYM2_9CAUD</name>
<evidence type="ECO:0000313" key="1">
    <source>
        <dbReference type="EMBL" id="AOQ27993.1"/>
    </source>
</evidence>
<protein>
    <submittedName>
        <fullName evidence="1">Uncharacterized protein</fullName>
    </submittedName>
</protein>
<proteinExistence type="predicted"/>
<gene>
    <name evidence="1" type="ORF">SEA_MUNDREA_66</name>
</gene>
<reference evidence="2" key="1">
    <citation type="submission" date="2016-07" db="EMBL/GenBank/DDBJ databases">
        <authorList>
            <person name="Balom B.A."/>
            <person name="Beck E.G."/>
            <person name="Blanchard M.S."/>
            <person name="Bowen M.Y."/>
            <person name="Bremer B.A."/>
            <person name="Campbell J.L."/>
            <person name="Chatham R.C."/>
            <person name="Creech M.L."/>
            <person name="Guevara S.D."/>
            <person name="Haley J.D."/>
            <person name="Hatney E."/>
            <person name="Hawkins C.M."/>
            <person name="Holman C.B."/>
            <person name="Holmes G.M."/>
            <person name="Jones A.M."/>
            <person name="Nava J.M."/>
            <person name="Pop-Ceapa S.B."/>
            <person name="Rivera N.E."/>
            <person name="Skinner S.A."/>
            <person name="Smith J.A."/>
            <person name="St S.J."/>
            <person name="Stewart J."/>
            <person name="Turner K.L."/>
            <person name="Walker M.G."/>
            <person name="Parcells R.L."/>
            <person name="Samuel M."/>
            <person name="Nguyen A."/>
            <person name="Hammonds-Odie L.P."/>
            <person name="Barrera A.L."/>
            <person name="Butela K.A."/>
            <person name="Garlena R.A."/>
            <person name="Russell D.A."/>
            <person name="Pope W.H."/>
            <person name="Jacobs-Sera D."/>
            <person name="Hendrix R.W."/>
            <person name="Hatfull G.F."/>
        </authorList>
    </citation>
    <scope>NUCLEOTIDE SEQUENCE [LARGE SCALE GENOMIC DNA]</scope>
</reference>